<evidence type="ECO:0000313" key="2">
    <source>
        <dbReference type="Proteomes" id="UP000078541"/>
    </source>
</evidence>
<dbReference type="Proteomes" id="UP000078541">
    <property type="component" value="Unassembled WGS sequence"/>
</dbReference>
<evidence type="ECO:0000313" key="1">
    <source>
        <dbReference type="EMBL" id="KYN41016.1"/>
    </source>
</evidence>
<organism evidence="1 2">
    <name type="scientific">Trachymyrmex septentrionalis</name>
    <dbReference type="NCBI Taxonomy" id="34720"/>
    <lineage>
        <taxon>Eukaryota</taxon>
        <taxon>Metazoa</taxon>
        <taxon>Ecdysozoa</taxon>
        <taxon>Arthropoda</taxon>
        <taxon>Hexapoda</taxon>
        <taxon>Insecta</taxon>
        <taxon>Pterygota</taxon>
        <taxon>Neoptera</taxon>
        <taxon>Endopterygota</taxon>
        <taxon>Hymenoptera</taxon>
        <taxon>Apocrita</taxon>
        <taxon>Aculeata</taxon>
        <taxon>Formicoidea</taxon>
        <taxon>Formicidae</taxon>
        <taxon>Myrmicinae</taxon>
        <taxon>Trachymyrmex</taxon>
    </lineage>
</organism>
<sequence length="60" mass="7086">RASERAMCNARSDRSWNADHRLDRRCKILRVARRESQLCSPSPELNAKARTRLTRRGNEY</sequence>
<name>A0A195FKZ3_9HYME</name>
<dbReference type="AlphaFoldDB" id="A0A195FKZ3"/>
<dbReference type="EMBL" id="KQ981491">
    <property type="protein sequence ID" value="KYN41016.1"/>
    <property type="molecule type" value="Genomic_DNA"/>
</dbReference>
<gene>
    <name evidence="1" type="ORF">ALC56_04609</name>
</gene>
<protein>
    <submittedName>
        <fullName evidence="1">Uncharacterized protein</fullName>
    </submittedName>
</protein>
<keyword evidence="2" id="KW-1185">Reference proteome</keyword>
<reference evidence="1 2" key="1">
    <citation type="submission" date="2016-03" db="EMBL/GenBank/DDBJ databases">
        <title>Trachymyrmex septentrionalis WGS genome.</title>
        <authorList>
            <person name="Nygaard S."/>
            <person name="Hu H."/>
            <person name="Boomsma J."/>
            <person name="Zhang G."/>
        </authorList>
    </citation>
    <scope>NUCLEOTIDE SEQUENCE [LARGE SCALE GENOMIC DNA]</scope>
    <source>
        <strain evidence="1">Tsep2-gDNA-1</strain>
        <tissue evidence="1">Whole body</tissue>
    </source>
</reference>
<feature type="non-terminal residue" evidence="1">
    <location>
        <position position="1"/>
    </location>
</feature>
<accession>A0A195FKZ3</accession>
<proteinExistence type="predicted"/>